<evidence type="ECO:0000313" key="1">
    <source>
        <dbReference type="EMBL" id="MDR7152966.1"/>
    </source>
</evidence>
<gene>
    <name evidence="1" type="ORF">J2W49_004945</name>
</gene>
<accession>A0ABU1WUG1</accession>
<proteinExistence type="predicted"/>
<name>A0ABU1WUG1_9BURK</name>
<dbReference type="EMBL" id="JAVDWU010000016">
    <property type="protein sequence ID" value="MDR7152966.1"/>
    <property type="molecule type" value="Genomic_DNA"/>
</dbReference>
<evidence type="ECO:0000313" key="2">
    <source>
        <dbReference type="Proteomes" id="UP001265700"/>
    </source>
</evidence>
<keyword evidence="2" id="KW-1185">Reference proteome</keyword>
<reference evidence="1 2" key="1">
    <citation type="submission" date="2023-07" db="EMBL/GenBank/DDBJ databases">
        <title>Sorghum-associated microbial communities from plants grown in Nebraska, USA.</title>
        <authorList>
            <person name="Schachtman D."/>
        </authorList>
    </citation>
    <scope>NUCLEOTIDE SEQUENCE [LARGE SCALE GENOMIC DNA]</scope>
    <source>
        <strain evidence="1 2">4249</strain>
    </source>
</reference>
<organism evidence="1 2">
    <name type="scientific">Hydrogenophaga palleronii</name>
    <dbReference type="NCBI Taxonomy" id="65655"/>
    <lineage>
        <taxon>Bacteria</taxon>
        <taxon>Pseudomonadati</taxon>
        <taxon>Pseudomonadota</taxon>
        <taxon>Betaproteobacteria</taxon>
        <taxon>Burkholderiales</taxon>
        <taxon>Comamonadaceae</taxon>
        <taxon>Hydrogenophaga</taxon>
    </lineage>
</organism>
<comment type="caution">
    <text evidence="1">The sequence shown here is derived from an EMBL/GenBank/DDBJ whole genome shotgun (WGS) entry which is preliminary data.</text>
</comment>
<sequence>MARRHPGVSTWTMHGAGRVGVARTDVADHVEEWDVFLVMAPFVFDEVAFSAGDLVAYVRKENGNDMGIATQFRHLRRLP</sequence>
<dbReference type="Proteomes" id="UP001265700">
    <property type="component" value="Unassembled WGS sequence"/>
</dbReference>
<dbReference type="RefSeq" id="WP_310322231.1">
    <property type="nucleotide sequence ID" value="NZ_JAVDWU010000016.1"/>
</dbReference>
<protein>
    <submittedName>
        <fullName evidence="1">Uncharacterized protein</fullName>
    </submittedName>
</protein>